<sequence>MARKKQLSFSREEVEFAAQAVAFGVLQNVLTSLINSGAAPDPQIGALIMHFANGVNSMGKDVELETKKLVESTSNSVAMEKFEVLQEIVGEQVK</sequence>
<dbReference type="EMBL" id="MT230534">
    <property type="protein sequence ID" value="QIS79348.1"/>
    <property type="molecule type" value="Genomic_DNA"/>
</dbReference>
<protein>
    <submittedName>
        <fullName evidence="1">Uncharacterized protein</fullName>
    </submittedName>
</protein>
<accession>A0A6H0D8H5</accession>
<gene>
    <name evidence="1" type="ORF">SSEM1_gp38</name>
</gene>
<organism evidence="1 2">
    <name type="scientific">Pantoea phage vB_PagM_SSEM1</name>
    <dbReference type="NCBI Taxonomy" id="2721760"/>
    <lineage>
        <taxon>Viruses</taxon>
        <taxon>Duplodnaviria</taxon>
        <taxon>Heunggongvirae</taxon>
        <taxon>Uroviricota</taxon>
        <taxon>Caudoviricetes</taxon>
        <taxon>Chaseviridae</taxon>
        <taxon>Cleopatravirinae</taxon>
        <taxon>Loessnervirus</taxon>
        <taxon>Loessnervirus SSEM1</taxon>
    </lineage>
</organism>
<proteinExistence type="predicted"/>
<keyword evidence="2" id="KW-1185">Reference proteome</keyword>
<name>A0A6H0D8H5_9CAUD</name>
<reference evidence="1 2" key="1">
    <citation type="submission" date="2020-03" db="EMBL/GenBank/DDBJ databases">
        <title>Complete genome sequence of Pantoea agglomerans bacteriophage vB_PagM_SSEM1.</title>
        <authorList>
            <person name="Truncaite L."/>
            <person name="Alijosius L."/>
            <person name="Petrauskaite E."/>
            <person name="Simoliunas E."/>
        </authorList>
    </citation>
    <scope>NUCLEOTIDE SEQUENCE [LARGE SCALE GENOMIC DNA]</scope>
</reference>
<evidence type="ECO:0000313" key="2">
    <source>
        <dbReference type="Proteomes" id="UP000502959"/>
    </source>
</evidence>
<dbReference type="Proteomes" id="UP000502959">
    <property type="component" value="Segment"/>
</dbReference>
<evidence type="ECO:0000313" key="1">
    <source>
        <dbReference type="EMBL" id="QIS79348.1"/>
    </source>
</evidence>